<dbReference type="GO" id="GO:0016301">
    <property type="term" value="F:kinase activity"/>
    <property type="evidence" value="ECO:0007669"/>
    <property type="project" value="UniProtKB-KW"/>
</dbReference>
<sequence>MKPSLLGIVADDLTGAADSAVVFAGCGFSVQLLLPADPAAESSVWSAAEPGLGADSGVLAVATGARALPDEKAASVTSAGVLDLLARGCDRVFVKVDSTMRGSVAGQVRGALAAWSTAFADASVVLCPAFPSQGRTVVDGVVLVGGVSLASSAAASDPVTPVRASRLSELVQGSVAWDLATAPGRVRYKGTPTSQPLLGVAVSPRAGGVCPAPKAGQHGSVLTADAATESDLDALAALIDEAGPAVLAAGSAGLANAFAELWADNTSQPGPAHQAPGRILVAVSSLHPTAAAAVANLTEPDTDVVTTPTERQPSTSGAAQQFGQRVAEQLRQNDYSAIVLVGGDGAAATLKEIGATSVTLHCNLLPGVPLGTVNGGTAAGLRIVTRSGGFGDNAGLAQIVRRLRNPPPREPG</sequence>
<evidence type="ECO:0000313" key="10">
    <source>
        <dbReference type="Proteomes" id="UP001138997"/>
    </source>
</evidence>
<dbReference type="InterPro" id="IPR010737">
    <property type="entry name" value="4-carb_acid_sugar_kinase_N"/>
</dbReference>
<dbReference type="InterPro" id="IPR042213">
    <property type="entry name" value="NBD_C_sf"/>
</dbReference>
<evidence type="ECO:0000256" key="3">
    <source>
        <dbReference type="ARBA" id="ARBA00022741"/>
    </source>
</evidence>
<dbReference type="InterPro" id="IPR031475">
    <property type="entry name" value="NBD_C"/>
</dbReference>
<evidence type="ECO:0000313" key="9">
    <source>
        <dbReference type="EMBL" id="MCD5315108.1"/>
    </source>
</evidence>
<keyword evidence="3" id="KW-0547">Nucleotide-binding</keyword>
<feature type="domain" description="Four-carbon acid sugar kinase N-terminal" evidence="7">
    <location>
        <begin position="6"/>
        <end position="257"/>
    </location>
</feature>
<protein>
    <recommendedName>
        <fullName evidence="11">Four-carbon acid sugar kinase family protein</fullName>
    </recommendedName>
</protein>
<gene>
    <name evidence="9" type="ORF">LR394_29800</name>
</gene>
<dbReference type="GO" id="GO:0005524">
    <property type="term" value="F:ATP binding"/>
    <property type="evidence" value="ECO:0007669"/>
    <property type="project" value="UniProtKB-KW"/>
</dbReference>
<evidence type="ECO:0000256" key="2">
    <source>
        <dbReference type="ARBA" id="ARBA00022679"/>
    </source>
</evidence>
<evidence type="ECO:0000256" key="5">
    <source>
        <dbReference type="ARBA" id="ARBA00022840"/>
    </source>
</evidence>
<accession>A0A9X1NL55</accession>
<evidence type="ECO:0000256" key="1">
    <source>
        <dbReference type="ARBA" id="ARBA00005715"/>
    </source>
</evidence>
<comment type="similarity">
    <text evidence="1">Belongs to the four-carbon acid sugar kinase family.</text>
</comment>
<dbReference type="Gene3D" id="3.40.50.10840">
    <property type="entry name" value="Putative sugar-binding, N-terminal domain"/>
    <property type="match status" value="1"/>
</dbReference>
<reference evidence="9" key="1">
    <citation type="submission" date="2021-11" db="EMBL/GenBank/DDBJ databases">
        <title>Streptomyces corallinus and Kineosporia corallina sp. nov., two new coral-derived marine actinobacteria.</title>
        <authorList>
            <person name="Buangrab K."/>
            <person name="Sutthacheep M."/>
            <person name="Yeemin T."/>
            <person name="Harunari E."/>
            <person name="Igarashi Y."/>
            <person name="Sripreechasak P."/>
            <person name="Kanchanasin P."/>
            <person name="Tanasupawat S."/>
            <person name="Phongsopitanun W."/>
        </authorList>
    </citation>
    <scope>NUCLEOTIDE SEQUENCE</scope>
    <source>
        <strain evidence="9">JCM 31032</strain>
    </source>
</reference>
<keyword evidence="6" id="KW-0119">Carbohydrate metabolism</keyword>
<organism evidence="9 10">
    <name type="scientific">Kineosporia babensis</name>
    <dbReference type="NCBI Taxonomy" id="499548"/>
    <lineage>
        <taxon>Bacteria</taxon>
        <taxon>Bacillati</taxon>
        <taxon>Actinomycetota</taxon>
        <taxon>Actinomycetes</taxon>
        <taxon>Kineosporiales</taxon>
        <taxon>Kineosporiaceae</taxon>
        <taxon>Kineosporia</taxon>
    </lineage>
</organism>
<feature type="domain" description="Four-carbon acid sugar kinase nucleotide binding" evidence="8">
    <location>
        <begin position="314"/>
        <end position="394"/>
    </location>
</feature>
<evidence type="ECO:0000259" key="8">
    <source>
        <dbReference type="Pfam" id="PF17042"/>
    </source>
</evidence>
<evidence type="ECO:0000259" key="7">
    <source>
        <dbReference type="Pfam" id="PF07005"/>
    </source>
</evidence>
<dbReference type="Proteomes" id="UP001138997">
    <property type="component" value="Unassembled WGS sequence"/>
</dbReference>
<keyword evidence="10" id="KW-1185">Reference proteome</keyword>
<dbReference type="AlphaFoldDB" id="A0A9X1NL55"/>
<dbReference type="Pfam" id="PF17042">
    <property type="entry name" value="NBD_C"/>
    <property type="match status" value="1"/>
</dbReference>
<dbReference type="Gene3D" id="3.40.980.20">
    <property type="entry name" value="Four-carbon acid sugar kinase, nucleotide binding domain"/>
    <property type="match status" value="1"/>
</dbReference>
<proteinExistence type="inferred from homology"/>
<evidence type="ECO:0000256" key="6">
    <source>
        <dbReference type="ARBA" id="ARBA00023277"/>
    </source>
</evidence>
<dbReference type="InterPro" id="IPR037051">
    <property type="entry name" value="4-carb_acid_sugar_kinase_N_sf"/>
</dbReference>
<dbReference type="SUPFAM" id="SSF142764">
    <property type="entry name" value="YgbK-like"/>
    <property type="match status" value="1"/>
</dbReference>
<evidence type="ECO:0000256" key="4">
    <source>
        <dbReference type="ARBA" id="ARBA00022777"/>
    </source>
</evidence>
<comment type="caution">
    <text evidence="9">The sequence shown here is derived from an EMBL/GenBank/DDBJ whole genome shotgun (WGS) entry which is preliminary data.</text>
</comment>
<keyword evidence="5" id="KW-0067">ATP-binding</keyword>
<dbReference type="RefSeq" id="WP_231447914.1">
    <property type="nucleotide sequence ID" value="NZ_JAJOMB010000020.1"/>
</dbReference>
<evidence type="ECO:0008006" key="11">
    <source>
        <dbReference type="Google" id="ProtNLM"/>
    </source>
</evidence>
<keyword evidence="4" id="KW-0418">Kinase</keyword>
<keyword evidence="2" id="KW-0808">Transferase</keyword>
<dbReference type="EMBL" id="JAJOMB010000020">
    <property type="protein sequence ID" value="MCD5315108.1"/>
    <property type="molecule type" value="Genomic_DNA"/>
</dbReference>
<name>A0A9X1NL55_9ACTN</name>
<dbReference type="Pfam" id="PF07005">
    <property type="entry name" value="SBD_N"/>
    <property type="match status" value="1"/>
</dbReference>